<sequence>MTSMTAPNSEVTTYEYNSFGRLINIKNNDGKASDHYEYAT</sequence>
<proteinExistence type="predicted"/>
<dbReference type="NCBIfam" id="TIGR01643">
    <property type="entry name" value="YD_repeat_2x"/>
    <property type="match status" value="1"/>
</dbReference>
<gene>
    <name evidence="1" type="ORF">SDC9_107753</name>
</gene>
<dbReference type="InterPro" id="IPR031325">
    <property type="entry name" value="RHS_repeat"/>
</dbReference>
<dbReference type="EMBL" id="VSSQ01018044">
    <property type="protein sequence ID" value="MPM60899.1"/>
    <property type="molecule type" value="Genomic_DNA"/>
</dbReference>
<name>A0A645B627_9ZZZZ</name>
<reference evidence="1" key="1">
    <citation type="submission" date="2019-08" db="EMBL/GenBank/DDBJ databases">
        <authorList>
            <person name="Kucharzyk K."/>
            <person name="Murdoch R.W."/>
            <person name="Higgins S."/>
            <person name="Loffler F."/>
        </authorList>
    </citation>
    <scope>NUCLEOTIDE SEQUENCE</scope>
</reference>
<evidence type="ECO:0000313" key="1">
    <source>
        <dbReference type="EMBL" id="MPM60899.1"/>
    </source>
</evidence>
<dbReference type="AlphaFoldDB" id="A0A645B627"/>
<organism evidence="1">
    <name type="scientific">bioreactor metagenome</name>
    <dbReference type="NCBI Taxonomy" id="1076179"/>
    <lineage>
        <taxon>unclassified sequences</taxon>
        <taxon>metagenomes</taxon>
        <taxon>ecological metagenomes</taxon>
    </lineage>
</organism>
<dbReference type="Pfam" id="PF05593">
    <property type="entry name" value="RHS_repeat"/>
    <property type="match status" value="1"/>
</dbReference>
<comment type="caution">
    <text evidence="1">The sequence shown here is derived from an EMBL/GenBank/DDBJ whole genome shotgun (WGS) entry which is preliminary data.</text>
</comment>
<accession>A0A645B627</accession>
<dbReference type="InterPro" id="IPR006530">
    <property type="entry name" value="YD"/>
</dbReference>
<protein>
    <submittedName>
        <fullName evidence="1">Uncharacterized protein</fullName>
    </submittedName>
</protein>